<dbReference type="InterPro" id="IPR046466">
    <property type="entry name" value="Borealin_C"/>
</dbReference>
<dbReference type="GO" id="GO:0000070">
    <property type="term" value="P:mitotic sister chromatid segregation"/>
    <property type="evidence" value="ECO:0007669"/>
    <property type="project" value="TreeGrafter"/>
</dbReference>
<feature type="region of interest" description="Disordered" evidence="10">
    <location>
        <begin position="99"/>
        <end position="140"/>
    </location>
</feature>
<evidence type="ECO:0000313" key="14">
    <source>
        <dbReference type="Proteomes" id="UP000327044"/>
    </source>
</evidence>
<dbReference type="GO" id="GO:0051233">
    <property type="term" value="C:spindle midzone"/>
    <property type="evidence" value="ECO:0007669"/>
    <property type="project" value="TreeGrafter"/>
</dbReference>
<evidence type="ECO:0000256" key="1">
    <source>
        <dbReference type="ARBA" id="ARBA00004123"/>
    </source>
</evidence>
<dbReference type="GO" id="GO:0032133">
    <property type="term" value="C:chromosome passenger complex"/>
    <property type="evidence" value="ECO:0007669"/>
    <property type="project" value="TreeGrafter"/>
</dbReference>
<evidence type="ECO:0000256" key="3">
    <source>
        <dbReference type="ARBA" id="ARBA00009914"/>
    </source>
</evidence>
<comment type="similarity">
    <text evidence="3">Belongs to the borealin family.</text>
</comment>
<dbReference type="PANTHER" id="PTHR16040:SF7">
    <property type="entry name" value="AUSTRALIN, ISOFORM A-RELATED"/>
    <property type="match status" value="1"/>
</dbReference>
<keyword evidence="4" id="KW-0158">Chromosome</keyword>
<dbReference type="Proteomes" id="UP000327044">
    <property type="component" value="Unassembled WGS sequence"/>
</dbReference>
<evidence type="ECO:0000256" key="10">
    <source>
        <dbReference type="SAM" id="MobiDB-lite"/>
    </source>
</evidence>
<keyword evidence="8" id="KW-0131">Cell cycle</keyword>
<name>A0A1Y1KPK4_PHOPY</name>
<dbReference type="EMBL" id="VVIM01000005">
    <property type="protein sequence ID" value="KAB0799343.1"/>
    <property type="molecule type" value="Genomic_DNA"/>
</dbReference>
<keyword evidence="14" id="KW-1185">Reference proteome</keyword>
<feature type="region of interest" description="Disordered" evidence="10">
    <location>
        <begin position="1"/>
        <end position="20"/>
    </location>
</feature>
<feature type="domain" description="Borealin C-terminal" evidence="11">
    <location>
        <begin position="141"/>
        <end position="246"/>
    </location>
</feature>
<reference evidence="13 14" key="2">
    <citation type="journal article" date="2018" name="Elife">
        <title>Firefly genomes illuminate parallel origins of bioluminescence in beetles.</title>
        <authorList>
            <person name="Fallon T.R."/>
            <person name="Lower S.E."/>
            <person name="Chang C.H."/>
            <person name="Bessho-Uehara M."/>
            <person name="Martin G.J."/>
            <person name="Bewick A.J."/>
            <person name="Behringer M."/>
            <person name="Debat H.J."/>
            <person name="Wong I."/>
            <person name="Day J.C."/>
            <person name="Suvorov A."/>
            <person name="Silva C.J."/>
            <person name="Stanger-Hall K.F."/>
            <person name="Hall D.W."/>
            <person name="Schmitz R.J."/>
            <person name="Nelson D.R."/>
            <person name="Lewis S.M."/>
            <person name="Shigenobu S."/>
            <person name="Bybee S.M."/>
            <person name="Larracuente A.M."/>
            <person name="Oba Y."/>
            <person name="Weng J.K."/>
        </authorList>
    </citation>
    <scope>NUCLEOTIDE SEQUENCE [LARGE SCALE GENOMIC DNA]</scope>
    <source>
        <strain evidence="13">1611_PpyrPB1</strain>
        <tissue evidence="13">Whole body</tissue>
    </source>
</reference>
<dbReference type="GO" id="GO:0005634">
    <property type="term" value="C:nucleus"/>
    <property type="evidence" value="ECO:0007669"/>
    <property type="project" value="UniProtKB-SubCell"/>
</dbReference>
<dbReference type="OrthoDB" id="6360905at2759"/>
<organism evidence="12">
    <name type="scientific">Photinus pyralis</name>
    <name type="common">Common eastern firefly</name>
    <name type="synonym">Lampyris pyralis</name>
    <dbReference type="NCBI Taxonomy" id="7054"/>
    <lineage>
        <taxon>Eukaryota</taxon>
        <taxon>Metazoa</taxon>
        <taxon>Ecdysozoa</taxon>
        <taxon>Arthropoda</taxon>
        <taxon>Hexapoda</taxon>
        <taxon>Insecta</taxon>
        <taxon>Pterygota</taxon>
        <taxon>Neoptera</taxon>
        <taxon>Endopterygota</taxon>
        <taxon>Coleoptera</taxon>
        <taxon>Polyphaga</taxon>
        <taxon>Elateriformia</taxon>
        <taxon>Elateroidea</taxon>
        <taxon>Lampyridae</taxon>
        <taxon>Lampyrinae</taxon>
        <taxon>Photinus</taxon>
    </lineage>
</organism>
<evidence type="ECO:0000256" key="8">
    <source>
        <dbReference type="ARBA" id="ARBA00023306"/>
    </source>
</evidence>
<sequence length="248" mass="27976">MPRTKRLPKQKTSDNFKPSKSNLDHAVVSNYLKALDRKMAVKDMQIEAKVTQLLLTVENVCQESFLKFSQYGNLRFEELENTKSKESTTLYEKSVRAFNASKARGRPRSSSTTTRANPPSTVKRIRPSRSLSRTNTSVRANNLVTPMNKKIESYGMITPKVKPNTPQVVLRRPKQGEIALSMQGSPLMVDHIVSHAKPSVNIPLLDGRVCAIQPERGIRASQIPDLDPEIRRQIETLRDNLSKVLQSQ</sequence>
<evidence type="ECO:0000256" key="7">
    <source>
        <dbReference type="ARBA" id="ARBA00023242"/>
    </source>
</evidence>
<accession>A0A1Y1KPK4</accession>
<dbReference type="InterPro" id="IPR018867">
    <property type="entry name" value="Cell_div_borealin"/>
</dbReference>
<evidence type="ECO:0000259" key="11">
    <source>
        <dbReference type="Pfam" id="PF10512"/>
    </source>
</evidence>
<dbReference type="InParanoid" id="A0A1Y1KPK4"/>
<dbReference type="Pfam" id="PF10512">
    <property type="entry name" value="Borealin"/>
    <property type="match status" value="1"/>
</dbReference>
<protein>
    <recommendedName>
        <fullName evidence="11">Borealin C-terminal domain-containing protein</fullName>
    </recommendedName>
</protein>
<dbReference type="GO" id="GO:0051301">
    <property type="term" value="P:cell division"/>
    <property type="evidence" value="ECO:0007669"/>
    <property type="project" value="UniProtKB-KW"/>
</dbReference>
<feature type="compositionally biased region" description="Polar residues" evidence="10">
    <location>
        <begin position="129"/>
        <end position="140"/>
    </location>
</feature>
<keyword evidence="7" id="KW-0539">Nucleus</keyword>
<gene>
    <name evidence="13" type="ORF">PPYR_07223</name>
</gene>
<evidence type="ECO:0000256" key="5">
    <source>
        <dbReference type="ARBA" id="ARBA00022618"/>
    </source>
</evidence>
<evidence type="ECO:0000256" key="9">
    <source>
        <dbReference type="ARBA" id="ARBA00023328"/>
    </source>
</evidence>
<proteinExistence type="inferred from homology"/>
<dbReference type="PANTHER" id="PTHR16040">
    <property type="entry name" value="AUSTRALIN, ISOFORM A-RELATED"/>
    <property type="match status" value="1"/>
</dbReference>
<dbReference type="EMBL" id="GEZM01077274">
    <property type="protein sequence ID" value="JAV63342.1"/>
    <property type="molecule type" value="Transcribed_RNA"/>
</dbReference>
<evidence type="ECO:0000256" key="2">
    <source>
        <dbReference type="ARBA" id="ARBA00004584"/>
    </source>
</evidence>
<reference evidence="13" key="3">
    <citation type="submission" date="2019-08" db="EMBL/GenBank/DDBJ databases">
        <authorList>
            <consortium name="Photinus pyralis genome working group"/>
            <person name="Fallon T.R."/>
            <person name="Sander Lower S.E."/>
            <person name="Weng J.-K."/>
        </authorList>
    </citation>
    <scope>NUCLEOTIDE SEQUENCE</scope>
    <source>
        <strain evidence="13">1611_PpyrPB1</strain>
        <tissue evidence="13">Whole body</tissue>
    </source>
</reference>
<evidence type="ECO:0000313" key="12">
    <source>
        <dbReference type="EMBL" id="JAV63342.1"/>
    </source>
</evidence>
<evidence type="ECO:0000256" key="4">
    <source>
        <dbReference type="ARBA" id="ARBA00022454"/>
    </source>
</evidence>
<keyword evidence="6" id="KW-0498">Mitosis</keyword>
<dbReference type="AlphaFoldDB" id="A0A1Y1KPK4"/>
<keyword evidence="9" id="KW-0137">Centromere</keyword>
<evidence type="ECO:0000256" key="6">
    <source>
        <dbReference type="ARBA" id="ARBA00022776"/>
    </source>
</evidence>
<feature type="compositionally biased region" description="Low complexity" evidence="10">
    <location>
        <begin position="108"/>
        <end position="121"/>
    </location>
</feature>
<comment type="subcellular location">
    <subcellularLocation>
        <location evidence="2">Chromosome</location>
        <location evidence="2">Centromere</location>
    </subcellularLocation>
    <subcellularLocation>
        <location evidence="1">Nucleus</location>
    </subcellularLocation>
</comment>
<dbReference type="GO" id="GO:0000775">
    <property type="term" value="C:chromosome, centromeric region"/>
    <property type="evidence" value="ECO:0007669"/>
    <property type="project" value="UniProtKB-SubCell"/>
</dbReference>
<keyword evidence="5" id="KW-0132">Cell division</keyword>
<reference evidence="12" key="1">
    <citation type="journal article" date="2016" name="Sci. Rep.">
        <title>Molecular characterization of firefly nuptial gifts: a multi-omics approach sheds light on postcopulatory sexual selection.</title>
        <authorList>
            <person name="Al-Wathiqui N."/>
            <person name="Fallon T.R."/>
            <person name="South A."/>
            <person name="Weng J.K."/>
            <person name="Lewis S.M."/>
        </authorList>
    </citation>
    <scope>NUCLEOTIDE SEQUENCE</scope>
</reference>
<evidence type="ECO:0000313" key="13">
    <source>
        <dbReference type="EMBL" id="KAB0799343.1"/>
    </source>
</evidence>